<dbReference type="CDD" id="cd13399">
    <property type="entry name" value="Slt35-like"/>
    <property type="match status" value="1"/>
</dbReference>
<dbReference type="PANTHER" id="PTHR30163:SF9">
    <property type="entry name" value="MEMBRANE-BOUND LYTIC MUREIN TRANSGLYCOSYLASE B"/>
    <property type="match status" value="1"/>
</dbReference>
<dbReference type="Proteomes" id="UP000675920">
    <property type="component" value="Unplaced"/>
</dbReference>
<dbReference type="PROSITE" id="PS51257">
    <property type="entry name" value="PROKAR_LIPOPROTEIN"/>
    <property type="match status" value="1"/>
</dbReference>
<evidence type="ECO:0000313" key="5">
    <source>
        <dbReference type="Proteomes" id="UP000675920"/>
    </source>
</evidence>
<evidence type="ECO:0000259" key="4">
    <source>
        <dbReference type="Pfam" id="PF13406"/>
    </source>
</evidence>
<evidence type="ECO:0000256" key="1">
    <source>
        <dbReference type="PIRSR" id="PIRSR611757-1"/>
    </source>
</evidence>
<keyword evidence="3" id="KW-0732">Signal</keyword>
<dbReference type="OrthoDB" id="9772911at2"/>
<dbReference type="PANTHER" id="PTHR30163">
    <property type="entry name" value="MEMBRANE-BOUND LYTIC MUREIN TRANSGLYCOSYLASE B"/>
    <property type="match status" value="1"/>
</dbReference>
<sequence>MDRRIQAALAALTATAALAACATRVPLYPDESAGTRGPAASPAPAAAATPADAPPPAPAPAPVITAAVPIATIGSADLAAPGTPGSYARRADISAWADEFAARGNVDRRLIQSALDRIEPQPRVRKLILPPATPQQKNWTAYRGRFLDAFRVKAGVEFWNTNADSLARAEAQYGVPAAVIVGIAGVETIYGRMQGDFRTADALATLAFDWPAEAPRDRSAYFREQFEQLLLLARDYGAQVLDWRGSYAGALGIPQFMPGSLRGLAVDFDGDGRIDLSGSPADAIGSIARYLNASGWQAGTPIWLPAKPGNSPDQWIAHDLEARWTADALAEAGVIVQGTVPPDLLFGLVDLTTPNAPTEWRAGTRNFFAITQYNRSFFYAAAVADLAAAVTAARGGTAVGASKAPPAGNALPAGASNATGGPAGSGGATRAAGAGNGSLRTQGQTAIDANGRVIPVVGSKAVRPDAATPAR</sequence>
<keyword evidence="5" id="KW-1185">Reference proteome</keyword>
<evidence type="ECO:0000256" key="3">
    <source>
        <dbReference type="SAM" id="SignalP"/>
    </source>
</evidence>
<dbReference type="Pfam" id="PF13406">
    <property type="entry name" value="SLT_2"/>
    <property type="match status" value="1"/>
</dbReference>
<dbReference type="RefSeq" id="WP_051377801.1">
    <property type="nucleotide sequence ID" value="NZ_AXWS01000007.1"/>
</dbReference>
<feature type="chain" id="PRO_5034699275" evidence="3">
    <location>
        <begin position="20"/>
        <end position="471"/>
    </location>
</feature>
<dbReference type="InterPro" id="IPR043426">
    <property type="entry name" value="MltB-like"/>
</dbReference>
<dbReference type="SUPFAM" id="SSF53955">
    <property type="entry name" value="Lysozyme-like"/>
    <property type="match status" value="1"/>
</dbReference>
<dbReference type="InterPro" id="IPR011757">
    <property type="entry name" value="Lytic_transglycosylase_MltB"/>
</dbReference>
<feature type="region of interest" description="Disordered" evidence="2">
    <location>
        <begin position="412"/>
        <end position="446"/>
    </location>
</feature>
<feature type="compositionally biased region" description="Low complexity" evidence="2">
    <location>
        <begin position="38"/>
        <end position="51"/>
    </location>
</feature>
<protein>
    <submittedName>
        <fullName evidence="6">Lytic murein transglycosylase B</fullName>
    </submittedName>
</protein>
<gene>
    <name evidence="6" type="primary">mltB</name>
</gene>
<feature type="active site" evidence="1">
    <location>
        <position position="187"/>
    </location>
</feature>
<dbReference type="InterPro" id="IPR023346">
    <property type="entry name" value="Lysozyme-like_dom_sf"/>
</dbReference>
<dbReference type="GO" id="GO:0009253">
    <property type="term" value="P:peptidoglycan catabolic process"/>
    <property type="evidence" value="ECO:0007669"/>
    <property type="project" value="TreeGrafter"/>
</dbReference>
<dbReference type="Gene3D" id="1.10.530.10">
    <property type="match status" value="1"/>
</dbReference>
<dbReference type="GO" id="GO:0008933">
    <property type="term" value="F:peptidoglycan lytic transglycosylase activity"/>
    <property type="evidence" value="ECO:0007669"/>
    <property type="project" value="TreeGrafter"/>
</dbReference>
<evidence type="ECO:0000313" key="6">
    <source>
        <dbReference type="RefSeq" id="WP_051377801.1"/>
    </source>
</evidence>
<feature type="region of interest" description="Disordered" evidence="2">
    <location>
        <begin position="31"/>
        <end position="60"/>
    </location>
</feature>
<proteinExistence type="predicted"/>
<reference evidence="6" key="1">
    <citation type="submission" date="2025-08" db="UniProtKB">
        <authorList>
            <consortium name="RefSeq"/>
        </authorList>
    </citation>
    <scope>IDENTIFICATION</scope>
</reference>
<dbReference type="AlphaFoldDB" id="A0A8B6X912"/>
<feature type="domain" description="Transglycosylase SLT" evidence="4">
    <location>
        <begin position="94"/>
        <end position="387"/>
    </location>
</feature>
<dbReference type="InterPro" id="IPR031304">
    <property type="entry name" value="SLT_2"/>
</dbReference>
<dbReference type="NCBIfam" id="TIGR02282">
    <property type="entry name" value="MltB"/>
    <property type="match status" value="1"/>
</dbReference>
<name>A0A8B6X912_9BURK</name>
<organism evidence="5 6">
    <name type="scientific">Derxia gummosa DSM 723</name>
    <dbReference type="NCBI Taxonomy" id="1121388"/>
    <lineage>
        <taxon>Bacteria</taxon>
        <taxon>Pseudomonadati</taxon>
        <taxon>Pseudomonadota</taxon>
        <taxon>Betaproteobacteria</taxon>
        <taxon>Burkholderiales</taxon>
        <taxon>Alcaligenaceae</taxon>
        <taxon>Derxia</taxon>
    </lineage>
</organism>
<dbReference type="Gene3D" id="1.10.8.350">
    <property type="entry name" value="Bacterial muramidase"/>
    <property type="match status" value="1"/>
</dbReference>
<accession>A0A8B6X912</accession>
<evidence type="ECO:0000256" key="2">
    <source>
        <dbReference type="SAM" id="MobiDB-lite"/>
    </source>
</evidence>
<feature type="signal peptide" evidence="3">
    <location>
        <begin position="1"/>
        <end position="19"/>
    </location>
</feature>